<dbReference type="InterPro" id="IPR029000">
    <property type="entry name" value="Cyclophilin-like_dom_sf"/>
</dbReference>
<dbReference type="GO" id="GO:0003755">
    <property type="term" value="F:peptidyl-prolyl cis-trans isomerase activity"/>
    <property type="evidence" value="ECO:0007669"/>
    <property type="project" value="UniProtKB-UniRule"/>
</dbReference>
<feature type="domain" description="PPIase cyclophilin-type" evidence="4">
    <location>
        <begin position="73"/>
        <end position="229"/>
    </location>
</feature>
<dbReference type="PRINTS" id="PR00153">
    <property type="entry name" value="CSAPPISMRASE"/>
</dbReference>
<dbReference type="SUPFAM" id="SSF50891">
    <property type="entry name" value="Cyclophilin-like"/>
    <property type="match status" value="1"/>
</dbReference>
<comment type="similarity">
    <text evidence="3">Belongs to the cyclophilin-type PPIase family.</text>
</comment>
<feature type="chain" id="PRO_5015798658" description="Peptidyl-prolyl cis-trans isomerase" evidence="3">
    <location>
        <begin position="29"/>
        <end position="259"/>
    </location>
</feature>
<organism evidence="5 6">
    <name type="scientific">Phormidesmis priestleyi</name>
    <dbReference type="NCBI Taxonomy" id="268141"/>
    <lineage>
        <taxon>Bacteria</taxon>
        <taxon>Bacillati</taxon>
        <taxon>Cyanobacteriota</taxon>
        <taxon>Cyanophyceae</taxon>
        <taxon>Leptolyngbyales</taxon>
        <taxon>Leptolyngbyaceae</taxon>
        <taxon>Phormidesmis</taxon>
    </lineage>
</organism>
<comment type="catalytic activity">
    <reaction evidence="3">
        <text>[protein]-peptidylproline (omega=180) = [protein]-peptidylproline (omega=0)</text>
        <dbReference type="Rhea" id="RHEA:16237"/>
        <dbReference type="Rhea" id="RHEA-COMP:10747"/>
        <dbReference type="Rhea" id="RHEA-COMP:10748"/>
        <dbReference type="ChEBI" id="CHEBI:83833"/>
        <dbReference type="ChEBI" id="CHEBI:83834"/>
        <dbReference type="EC" id="5.2.1.8"/>
    </reaction>
</comment>
<dbReference type="AlphaFoldDB" id="A0A2W4XGJ1"/>
<dbReference type="InterPro" id="IPR002130">
    <property type="entry name" value="Cyclophilin-type_PPIase_dom"/>
</dbReference>
<dbReference type="InterPro" id="IPR044665">
    <property type="entry name" value="E_coli_cyclophilin_A-like"/>
</dbReference>
<keyword evidence="3" id="KW-0732">Signal</keyword>
<reference evidence="5 6" key="2">
    <citation type="submission" date="2018-06" db="EMBL/GenBank/DDBJ databases">
        <title>Metagenomic assembly of (sub)arctic Cyanobacteria and their associated microbiome from non-axenic cultures.</title>
        <authorList>
            <person name="Baurain D."/>
        </authorList>
    </citation>
    <scope>NUCLEOTIDE SEQUENCE [LARGE SCALE GENOMIC DNA]</scope>
    <source>
        <strain evidence="5">ULC027bin1</strain>
    </source>
</reference>
<evidence type="ECO:0000313" key="5">
    <source>
        <dbReference type="EMBL" id="PZO55127.1"/>
    </source>
</evidence>
<comment type="caution">
    <text evidence="5">The sequence shown here is derived from an EMBL/GenBank/DDBJ whole genome shotgun (WGS) entry which is preliminary data.</text>
</comment>
<dbReference type="EMBL" id="QBMP01000105">
    <property type="protein sequence ID" value="PZO55127.1"/>
    <property type="molecule type" value="Genomic_DNA"/>
</dbReference>
<comment type="function">
    <text evidence="3">PPIases accelerate the folding of proteins. It catalyzes the cis-trans isomerization of proline imidic peptide bonds in oligopeptides.</text>
</comment>
<dbReference type="Gene3D" id="2.40.100.10">
    <property type="entry name" value="Cyclophilin-like"/>
    <property type="match status" value="1"/>
</dbReference>
<sequence>MTLNLTQGARWGLVVAIALMIGSCSTSEAPETTALPEPAVPAVVEPTTAELTAGLPRLVGKATVEIKVGSRTVTIEVDGDKAPFTAGNFVDLAEKGVYDGTIFHRVVRSPEPFVVQGGDPQSADPSVPNSQLGTGSYIDPATRLPRLIPLEILPEGASEPLYGNTFPDAGVNEIPALTHRRGAVAMARSGVNTASAQFYITLADVPFLDGSYAVFGHVTSGMDVVDKIQMGDVITSVKVTKGAENLVQPAGAASGAPAG</sequence>
<accession>A0A2W4XGJ1</accession>
<evidence type="ECO:0000259" key="4">
    <source>
        <dbReference type="PROSITE" id="PS50072"/>
    </source>
</evidence>
<name>A0A2W4XGJ1_9CYAN</name>
<evidence type="ECO:0000256" key="3">
    <source>
        <dbReference type="RuleBase" id="RU363019"/>
    </source>
</evidence>
<protein>
    <recommendedName>
        <fullName evidence="3">Peptidyl-prolyl cis-trans isomerase</fullName>
        <shortName evidence="3">PPIase</shortName>
        <ecNumber evidence="3">5.2.1.8</ecNumber>
    </recommendedName>
</protein>
<proteinExistence type="inferred from homology"/>
<dbReference type="PROSITE" id="PS50072">
    <property type="entry name" value="CSA_PPIASE_2"/>
    <property type="match status" value="1"/>
</dbReference>
<dbReference type="PANTHER" id="PTHR43246">
    <property type="entry name" value="PEPTIDYL-PROLYL CIS-TRANS ISOMERASE CYP38, CHLOROPLASTIC"/>
    <property type="match status" value="1"/>
</dbReference>
<reference evidence="6" key="1">
    <citation type="submission" date="2018-04" db="EMBL/GenBank/DDBJ databases">
        <authorList>
            <person name="Cornet L."/>
        </authorList>
    </citation>
    <scope>NUCLEOTIDE SEQUENCE [LARGE SCALE GENOMIC DNA]</scope>
</reference>
<evidence type="ECO:0000256" key="2">
    <source>
        <dbReference type="ARBA" id="ARBA00023235"/>
    </source>
</evidence>
<keyword evidence="2 3" id="KW-0413">Isomerase</keyword>
<evidence type="ECO:0000313" key="6">
    <source>
        <dbReference type="Proteomes" id="UP000249794"/>
    </source>
</evidence>
<dbReference type="Pfam" id="PF00160">
    <property type="entry name" value="Pro_isomerase"/>
    <property type="match status" value="1"/>
</dbReference>
<gene>
    <name evidence="5" type="ORF">DCF15_11115</name>
</gene>
<keyword evidence="1 3" id="KW-0697">Rotamase</keyword>
<evidence type="ECO:0000256" key="1">
    <source>
        <dbReference type="ARBA" id="ARBA00023110"/>
    </source>
</evidence>
<dbReference type="Proteomes" id="UP000249794">
    <property type="component" value="Unassembled WGS sequence"/>
</dbReference>
<dbReference type="EC" id="5.2.1.8" evidence="3"/>
<feature type="signal peptide" evidence="3">
    <location>
        <begin position="1"/>
        <end position="28"/>
    </location>
</feature>